<dbReference type="EMBL" id="JAENGZ010001377">
    <property type="protein sequence ID" value="KAG6948478.1"/>
    <property type="molecule type" value="Genomic_DNA"/>
</dbReference>
<dbReference type="Proteomes" id="UP000688947">
    <property type="component" value="Unassembled WGS sequence"/>
</dbReference>
<protein>
    <submittedName>
        <fullName evidence="2">Uncharacterized protein</fullName>
    </submittedName>
</protein>
<dbReference type="VEuPathDB" id="FungiDB:PC110_g7568"/>
<name>A0A8T1TWW7_9STRA</name>
<gene>
    <name evidence="2" type="ORF">JG687_00015455</name>
</gene>
<evidence type="ECO:0000256" key="1">
    <source>
        <dbReference type="SAM" id="MobiDB-lite"/>
    </source>
</evidence>
<organism evidence="2 3">
    <name type="scientific">Phytophthora cactorum</name>
    <dbReference type="NCBI Taxonomy" id="29920"/>
    <lineage>
        <taxon>Eukaryota</taxon>
        <taxon>Sar</taxon>
        <taxon>Stramenopiles</taxon>
        <taxon>Oomycota</taxon>
        <taxon>Peronosporomycetes</taxon>
        <taxon>Peronosporales</taxon>
        <taxon>Peronosporaceae</taxon>
        <taxon>Phytophthora</taxon>
    </lineage>
</organism>
<accession>A0A8T1TWW7</accession>
<evidence type="ECO:0000313" key="3">
    <source>
        <dbReference type="Proteomes" id="UP000688947"/>
    </source>
</evidence>
<dbReference type="OrthoDB" id="112849at2759"/>
<feature type="compositionally biased region" description="Polar residues" evidence="1">
    <location>
        <begin position="100"/>
        <end position="116"/>
    </location>
</feature>
<feature type="compositionally biased region" description="Low complexity" evidence="1">
    <location>
        <begin position="89"/>
        <end position="99"/>
    </location>
</feature>
<dbReference type="AlphaFoldDB" id="A0A8T1TWW7"/>
<sequence length="157" mass="16660">PPPGQAAPEQDTNNFNLVWVTFKVAEWTSKPPPHGIGTLWKYIMPGRDPTGTVGVAYYVGELAVCMRVVAREHAVERFHAAQEALTAAVSSRSASVQASKNTGPSKPSTRKTNASSRKPKSPVVELKSSSNPPIRAQGRVQVATQGAVSMSASHSPS</sequence>
<proteinExistence type="predicted"/>
<comment type="caution">
    <text evidence="2">The sequence shown here is derived from an EMBL/GenBank/DDBJ whole genome shotgun (WGS) entry which is preliminary data.</text>
</comment>
<reference evidence="2" key="1">
    <citation type="submission" date="2021-01" db="EMBL/GenBank/DDBJ databases">
        <title>Phytophthora aleatoria, a newly-described species from Pinus radiata is distinct from Phytophthora cactorum isolates based on comparative genomics.</title>
        <authorList>
            <person name="Mcdougal R."/>
            <person name="Panda P."/>
            <person name="Williams N."/>
            <person name="Studholme D.J."/>
        </authorList>
    </citation>
    <scope>NUCLEOTIDE SEQUENCE</scope>
    <source>
        <strain evidence="2">NZFS 3830</strain>
    </source>
</reference>
<evidence type="ECO:0000313" key="2">
    <source>
        <dbReference type="EMBL" id="KAG6948478.1"/>
    </source>
</evidence>
<feature type="non-terminal residue" evidence="2">
    <location>
        <position position="1"/>
    </location>
</feature>
<feature type="region of interest" description="Disordered" evidence="1">
    <location>
        <begin position="89"/>
        <end position="157"/>
    </location>
</feature>
<feature type="compositionally biased region" description="Polar residues" evidence="1">
    <location>
        <begin position="142"/>
        <end position="157"/>
    </location>
</feature>